<proteinExistence type="predicted"/>
<evidence type="ECO:0000313" key="3">
    <source>
        <dbReference type="Proteomes" id="UP001145742"/>
    </source>
</evidence>
<evidence type="ECO:0000256" key="1">
    <source>
        <dbReference type="SAM" id="MobiDB-lite"/>
    </source>
</evidence>
<dbReference type="EMBL" id="WHWB01034286">
    <property type="protein sequence ID" value="KAJ7411779.1"/>
    <property type="molecule type" value="Genomic_DNA"/>
</dbReference>
<reference evidence="2" key="1">
    <citation type="submission" date="2019-10" db="EMBL/GenBank/DDBJ databases">
        <authorList>
            <person name="Soares A.E.R."/>
            <person name="Aleixo A."/>
            <person name="Schneider P."/>
            <person name="Miyaki C.Y."/>
            <person name="Schneider M.P."/>
            <person name="Mello C."/>
            <person name="Vasconcelos A.T.R."/>
        </authorList>
    </citation>
    <scope>NUCLEOTIDE SEQUENCE</scope>
    <source>
        <tissue evidence="2">Muscle</tissue>
    </source>
</reference>
<accession>A0ABQ9D3H4</accession>
<gene>
    <name evidence="2" type="ORF">WISP_101044</name>
</gene>
<evidence type="ECO:0000313" key="2">
    <source>
        <dbReference type="EMBL" id="KAJ7411779.1"/>
    </source>
</evidence>
<comment type="caution">
    <text evidence="2">The sequence shown here is derived from an EMBL/GenBank/DDBJ whole genome shotgun (WGS) entry which is preliminary data.</text>
</comment>
<name>A0ABQ9D3H4_9PASS</name>
<feature type="region of interest" description="Disordered" evidence="1">
    <location>
        <begin position="167"/>
        <end position="195"/>
    </location>
</feature>
<dbReference type="Proteomes" id="UP001145742">
    <property type="component" value="Unassembled WGS sequence"/>
</dbReference>
<feature type="region of interest" description="Disordered" evidence="1">
    <location>
        <begin position="1"/>
        <end position="27"/>
    </location>
</feature>
<feature type="compositionally biased region" description="Basic and acidic residues" evidence="1">
    <location>
        <begin position="8"/>
        <end position="18"/>
    </location>
</feature>
<keyword evidence="3" id="KW-1185">Reference proteome</keyword>
<organism evidence="2 3">
    <name type="scientific">Willisornis vidua</name>
    <name type="common">Xingu scale-backed antbird</name>
    <dbReference type="NCBI Taxonomy" id="1566151"/>
    <lineage>
        <taxon>Eukaryota</taxon>
        <taxon>Metazoa</taxon>
        <taxon>Chordata</taxon>
        <taxon>Craniata</taxon>
        <taxon>Vertebrata</taxon>
        <taxon>Euteleostomi</taxon>
        <taxon>Archelosauria</taxon>
        <taxon>Archosauria</taxon>
        <taxon>Dinosauria</taxon>
        <taxon>Saurischia</taxon>
        <taxon>Theropoda</taxon>
        <taxon>Coelurosauria</taxon>
        <taxon>Aves</taxon>
        <taxon>Neognathae</taxon>
        <taxon>Neoaves</taxon>
        <taxon>Telluraves</taxon>
        <taxon>Australaves</taxon>
        <taxon>Passeriformes</taxon>
        <taxon>Thamnophilidae</taxon>
        <taxon>Willisornis</taxon>
    </lineage>
</organism>
<protein>
    <submittedName>
        <fullName evidence="2">Uncharacterized protein</fullName>
    </submittedName>
</protein>
<sequence>MAQSWRKVKVESASKKSGDGGQSGWTVEVTVTHLESEVVVSRKQTPEAAGDAKDIKDTTSKMISLSGALSASVIREDLTRSLLNPSSFSCSGFKHGSRWESKAVQSFQRENEEPSGKIKGKGKMPVQEFCQAPTHEIGDLHVKELHPNPREIHGFAVYPGYTTKSKSEVNTDVSTKRKLLQAEEPEPVQQEVILK</sequence>